<dbReference type="GeneTree" id="ENSGT00390000004681"/>
<dbReference type="Proteomes" id="UP000314983">
    <property type="component" value="Chromosome 16"/>
</dbReference>
<organism evidence="1 2">
    <name type="scientific">Electrophorus electricus</name>
    <name type="common">Electric eel</name>
    <name type="synonym">Gymnotus electricus</name>
    <dbReference type="NCBI Taxonomy" id="8005"/>
    <lineage>
        <taxon>Eukaryota</taxon>
        <taxon>Metazoa</taxon>
        <taxon>Chordata</taxon>
        <taxon>Craniata</taxon>
        <taxon>Vertebrata</taxon>
        <taxon>Euteleostomi</taxon>
        <taxon>Actinopterygii</taxon>
        <taxon>Neopterygii</taxon>
        <taxon>Teleostei</taxon>
        <taxon>Ostariophysi</taxon>
        <taxon>Gymnotiformes</taxon>
        <taxon>Gymnotoidei</taxon>
        <taxon>Gymnotidae</taxon>
        <taxon>Electrophorus</taxon>
    </lineage>
</organism>
<dbReference type="Ensembl" id="ENSEEET00000020001.2">
    <property type="protein sequence ID" value="ENSEEEP00000019783.2"/>
    <property type="gene ID" value="ENSEEEG00000009668.2"/>
</dbReference>
<name>A0A4W4F7V2_ELEEL</name>
<dbReference type="GO" id="GO:0050577">
    <property type="term" value="F:GDP-L-fucose synthase activity"/>
    <property type="evidence" value="ECO:0007669"/>
    <property type="project" value="TreeGrafter"/>
</dbReference>
<evidence type="ECO:0000313" key="1">
    <source>
        <dbReference type="Ensembl" id="ENSEEEP00000019783.2"/>
    </source>
</evidence>
<proteinExistence type="predicted"/>
<reference evidence="2" key="1">
    <citation type="journal article" date="2014" name="Science">
        <title>Nonhuman genetics. Genomic basis for the convergent evolution of electric organs.</title>
        <authorList>
            <person name="Gallant J.R."/>
            <person name="Traeger L.L."/>
            <person name="Volkening J.D."/>
            <person name="Moffett H."/>
            <person name="Chen P.H."/>
            <person name="Novina C.D."/>
            <person name="Phillips G.N.Jr."/>
            <person name="Anand R."/>
            <person name="Wells G.B."/>
            <person name="Pinch M."/>
            <person name="Guth R."/>
            <person name="Unguez G.A."/>
            <person name="Albert J.S."/>
            <person name="Zakon H.H."/>
            <person name="Samanta M.P."/>
            <person name="Sussman M.R."/>
        </authorList>
    </citation>
    <scope>NUCLEOTIDE SEQUENCE [LARGE SCALE GENOMIC DNA]</scope>
</reference>
<sequence>MVPKWLEKSLDREVKVDPKHVLVTGGSSLVGKAIENVAETRAIFDKHHPTHVIHLLLRKCFRDNDNVLHTAHEFGVVKVISCLSTCIFPDKTTYPIDETMIHSDPPHGSNSEMSWSSHDNFNIEDGHVLPALVHKAYKAKHREYTHSHPLDTLCTFNLMNTPWIPIKCAVSESSYSVMEDWFSYPEYSAWSGSLALTSFVQYDTSKSNGQMKKTASNAKLLRYGPSTHTCCCLSSAVKETCNWFATTHDGACK</sequence>
<dbReference type="Gene3D" id="3.40.50.720">
    <property type="entry name" value="NAD(P)-binding Rossmann-like Domain"/>
    <property type="match status" value="1"/>
</dbReference>
<dbReference type="SUPFAM" id="SSF51735">
    <property type="entry name" value="NAD(P)-binding Rossmann-fold domains"/>
    <property type="match status" value="1"/>
</dbReference>
<reference evidence="1" key="5">
    <citation type="submission" date="2025-09" db="UniProtKB">
        <authorList>
            <consortium name="Ensembl"/>
        </authorList>
    </citation>
    <scope>IDENTIFICATION</scope>
</reference>
<evidence type="ECO:0008006" key="3">
    <source>
        <dbReference type="Google" id="ProtNLM"/>
    </source>
</evidence>
<reference evidence="1" key="3">
    <citation type="submission" date="2020-05" db="EMBL/GenBank/DDBJ databases">
        <title>Electrophorus electricus (electric eel) genome, fEleEle1, primary haplotype.</title>
        <authorList>
            <person name="Myers G."/>
            <person name="Meyer A."/>
            <person name="Fedrigo O."/>
            <person name="Formenti G."/>
            <person name="Rhie A."/>
            <person name="Tracey A."/>
            <person name="Sims Y."/>
            <person name="Jarvis E.D."/>
        </authorList>
    </citation>
    <scope>NUCLEOTIDE SEQUENCE [LARGE SCALE GENOMIC DNA]</scope>
</reference>
<keyword evidence="2" id="KW-1185">Reference proteome</keyword>
<reference evidence="2" key="2">
    <citation type="journal article" date="2017" name="Sci. Adv.">
        <title>A tail of two voltages: Proteomic comparison of the three electric organs of the electric eel.</title>
        <authorList>
            <person name="Traeger L.L."/>
            <person name="Sabat G."/>
            <person name="Barrett-Wilt G.A."/>
            <person name="Wells G.B."/>
            <person name="Sussman M.R."/>
        </authorList>
    </citation>
    <scope>NUCLEOTIDE SEQUENCE [LARGE SCALE GENOMIC DNA]</scope>
</reference>
<dbReference type="STRING" id="8005.ENSEEEP00000019783"/>
<reference evidence="1" key="4">
    <citation type="submission" date="2025-08" db="UniProtKB">
        <authorList>
            <consortium name="Ensembl"/>
        </authorList>
    </citation>
    <scope>IDENTIFICATION</scope>
</reference>
<dbReference type="AlphaFoldDB" id="A0A4W4F7V2"/>
<dbReference type="InterPro" id="IPR036291">
    <property type="entry name" value="NAD(P)-bd_dom_sf"/>
</dbReference>
<dbReference type="PANTHER" id="PTHR43238">
    <property type="entry name" value="GDP-L-FUCOSE SYNTHASE"/>
    <property type="match status" value="1"/>
</dbReference>
<accession>A0A4W4F7V2</accession>
<evidence type="ECO:0000313" key="2">
    <source>
        <dbReference type="Proteomes" id="UP000314983"/>
    </source>
</evidence>
<protein>
    <recommendedName>
        <fullName evidence="3">NAD-dependent epimerase/dehydratase domain-containing protein</fullName>
    </recommendedName>
</protein>
<dbReference type="Gene3D" id="3.90.25.10">
    <property type="entry name" value="UDP-galactose 4-epimerase, domain 1"/>
    <property type="match status" value="1"/>
</dbReference>
<dbReference type="PANTHER" id="PTHR43238:SF1">
    <property type="entry name" value="GDP-L-FUCOSE SYNTHASE"/>
    <property type="match status" value="1"/>
</dbReference>